<keyword evidence="6 10" id="KW-0812">Transmembrane</keyword>
<evidence type="ECO:0000256" key="3">
    <source>
        <dbReference type="ARBA" id="ARBA00018997"/>
    </source>
</evidence>
<dbReference type="GO" id="GO:0006508">
    <property type="term" value="P:proteolysis"/>
    <property type="evidence" value="ECO:0007669"/>
    <property type="project" value="UniProtKB-KW"/>
</dbReference>
<dbReference type="AlphaFoldDB" id="A0A327QTC3"/>
<keyword evidence="9 10" id="KW-0472">Membrane</keyword>
<evidence type="ECO:0000256" key="8">
    <source>
        <dbReference type="ARBA" id="ARBA00022989"/>
    </source>
</evidence>
<comment type="subcellular location">
    <subcellularLocation>
        <location evidence="1">Cell membrane</location>
        <topology evidence="1">Multi-pass membrane protein</topology>
    </subcellularLocation>
</comment>
<keyword evidence="7" id="KW-0378">Hydrolase</keyword>
<evidence type="ECO:0000256" key="5">
    <source>
        <dbReference type="ARBA" id="ARBA00022670"/>
    </source>
</evidence>
<keyword evidence="8 10" id="KW-1133">Transmembrane helix</keyword>
<organism evidence="11 12">
    <name type="scientific">Chitinophaga skermanii</name>
    <dbReference type="NCBI Taxonomy" id="331697"/>
    <lineage>
        <taxon>Bacteria</taxon>
        <taxon>Pseudomonadati</taxon>
        <taxon>Bacteroidota</taxon>
        <taxon>Chitinophagia</taxon>
        <taxon>Chitinophagales</taxon>
        <taxon>Chitinophagaceae</taxon>
        <taxon>Chitinophaga</taxon>
    </lineage>
</organism>
<dbReference type="InterPro" id="IPR026898">
    <property type="entry name" value="PrsW"/>
</dbReference>
<evidence type="ECO:0000256" key="4">
    <source>
        <dbReference type="ARBA" id="ARBA00022475"/>
    </source>
</evidence>
<evidence type="ECO:0000256" key="1">
    <source>
        <dbReference type="ARBA" id="ARBA00004651"/>
    </source>
</evidence>
<accession>A0A327QTC3</accession>
<evidence type="ECO:0000256" key="7">
    <source>
        <dbReference type="ARBA" id="ARBA00022801"/>
    </source>
</evidence>
<keyword evidence="5" id="KW-0645">Protease</keyword>
<comment type="caution">
    <text evidence="11">The sequence shown here is derived from an EMBL/GenBank/DDBJ whole genome shotgun (WGS) entry which is preliminary data.</text>
</comment>
<protein>
    <recommendedName>
        <fullName evidence="3">Protease PrsW</fullName>
    </recommendedName>
</protein>
<reference evidence="11 12" key="1">
    <citation type="submission" date="2018-06" db="EMBL/GenBank/DDBJ databases">
        <title>Genomic Encyclopedia of Archaeal and Bacterial Type Strains, Phase II (KMG-II): from individual species to whole genera.</title>
        <authorList>
            <person name="Goeker M."/>
        </authorList>
    </citation>
    <scope>NUCLEOTIDE SEQUENCE [LARGE SCALE GENOMIC DNA]</scope>
    <source>
        <strain evidence="11 12">DSM 23857</strain>
    </source>
</reference>
<evidence type="ECO:0000256" key="2">
    <source>
        <dbReference type="ARBA" id="ARBA00009165"/>
    </source>
</evidence>
<dbReference type="InterPro" id="IPR023596">
    <property type="entry name" value="Peptidase_PrsW_arch/bac"/>
</dbReference>
<dbReference type="PANTHER" id="PTHR36844">
    <property type="entry name" value="PROTEASE PRSW"/>
    <property type="match status" value="1"/>
</dbReference>
<dbReference type="Pfam" id="PF13367">
    <property type="entry name" value="PrsW-protease"/>
    <property type="match status" value="1"/>
</dbReference>
<evidence type="ECO:0000256" key="6">
    <source>
        <dbReference type="ARBA" id="ARBA00022692"/>
    </source>
</evidence>
<dbReference type="PANTHER" id="PTHR36844:SF1">
    <property type="entry name" value="PROTEASE PRSW"/>
    <property type="match status" value="1"/>
</dbReference>
<sequence>MILLLALAIAPGLLISVLIYALDRYDKEPLPLLTRSFTLGVMCTLLPLAIQYSAQKLGVKPDSSNAWHIAAFSFLLIGISEEVTKFLVLRFYAYPKAAFNEPYDGIVYSVLISMGFATAENIVYVSQYGVGTAIARMFLAVPAHAAFAIMMGYFVGLAKFSPRPDRPLLFLQAIAYPVIFHGAYDFFLLLDSGAYLMFGSIAALYIATKFSIKAIKRHREISEYIHEHEHKSDHHDQQNDDFIY</sequence>
<dbReference type="GO" id="GO:0005886">
    <property type="term" value="C:plasma membrane"/>
    <property type="evidence" value="ECO:0007669"/>
    <property type="project" value="UniProtKB-SubCell"/>
</dbReference>
<gene>
    <name evidence="11" type="ORF">LX64_02160</name>
</gene>
<feature type="transmembrane region" description="Helical" evidence="10">
    <location>
        <begin position="137"/>
        <end position="158"/>
    </location>
</feature>
<evidence type="ECO:0000256" key="9">
    <source>
        <dbReference type="ARBA" id="ARBA00023136"/>
    </source>
</evidence>
<dbReference type="Proteomes" id="UP000249547">
    <property type="component" value="Unassembled WGS sequence"/>
</dbReference>
<feature type="transmembrane region" description="Helical" evidence="10">
    <location>
        <begin position="186"/>
        <end position="207"/>
    </location>
</feature>
<dbReference type="OrthoDB" id="5504276at2"/>
<dbReference type="EMBL" id="QLLL01000004">
    <property type="protein sequence ID" value="RAJ05007.1"/>
    <property type="molecule type" value="Genomic_DNA"/>
</dbReference>
<feature type="transmembrane region" description="Helical" evidence="10">
    <location>
        <begin position="37"/>
        <end position="54"/>
    </location>
</feature>
<evidence type="ECO:0000313" key="11">
    <source>
        <dbReference type="EMBL" id="RAJ05007.1"/>
    </source>
</evidence>
<name>A0A327QTC3_9BACT</name>
<proteinExistence type="inferred from homology"/>
<dbReference type="GO" id="GO:0008233">
    <property type="term" value="F:peptidase activity"/>
    <property type="evidence" value="ECO:0007669"/>
    <property type="project" value="UniProtKB-KW"/>
</dbReference>
<dbReference type="RefSeq" id="WP_111597638.1">
    <property type="nucleotide sequence ID" value="NZ_QLLL01000004.1"/>
</dbReference>
<feature type="transmembrane region" description="Helical" evidence="10">
    <location>
        <begin position="105"/>
        <end position="125"/>
    </location>
</feature>
<dbReference type="PIRSF" id="PIRSF016933">
    <property type="entry name" value="PrsW"/>
    <property type="match status" value="1"/>
</dbReference>
<keyword evidence="12" id="KW-1185">Reference proteome</keyword>
<comment type="similarity">
    <text evidence="2">Belongs to the protease PrsW family.</text>
</comment>
<keyword evidence="4" id="KW-1003">Cell membrane</keyword>
<evidence type="ECO:0000256" key="10">
    <source>
        <dbReference type="SAM" id="Phobius"/>
    </source>
</evidence>
<feature type="transmembrane region" description="Helical" evidence="10">
    <location>
        <begin position="66"/>
        <end position="93"/>
    </location>
</feature>
<evidence type="ECO:0000313" key="12">
    <source>
        <dbReference type="Proteomes" id="UP000249547"/>
    </source>
</evidence>